<feature type="domain" description="DAGKc" evidence="2">
    <location>
        <begin position="251"/>
        <end position="401"/>
    </location>
</feature>
<dbReference type="GO" id="GO:0001729">
    <property type="term" value="F:ceramide kinase activity"/>
    <property type="evidence" value="ECO:0007669"/>
    <property type="project" value="TreeGrafter"/>
</dbReference>
<dbReference type="EMBL" id="CAJOBA010041001">
    <property type="protein sequence ID" value="CAF4105122.1"/>
    <property type="molecule type" value="Genomic_DNA"/>
</dbReference>
<dbReference type="AlphaFoldDB" id="A0A8S2QKB0"/>
<feature type="compositionally biased region" description="Low complexity" evidence="1">
    <location>
        <begin position="126"/>
        <end position="139"/>
    </location>
</feature>
<accession>A0A8S2QKB0</accession>
<dbReference type="PROSITE" id="PS50146">
    <property type="entry name" value="DAGK"/>
    <property type="match status" value="1"/>
</dbReference>
<dbReference type="Proteomes" id="UP000677228">
    <property type="component" value="Unassembled WGS sequence"/>
</dbReference>
<comment type="caution">
    <text evidence="4">The sequence shown here is derived from an EMBL/GenBank/DDBJ whole genome shotgun (WGS) entry which is preliminary data.</text>
</comment>
<dbReference type="InterPro" id="IPR001206">
    <property type="entry name" value="Diacylglycerol_kinase_cat_dom"/>
</dbReference>
<dbReference type="InterPro" id="IPR045363">
    <property type="entry name" value="CERK_C"/>
</dbReference>
<dbReference type="Gene3D" id="2.60.200.40">
    <property type="match status" value="1"/>
</dbReference>
<evidence type="ECO:0000313" key="5">
    <source>
        <dbReference type="Proteomes" id="UP000682733"/>
    </source>
</evidence>
<proteinExistence type="predicted"/>
<dbReference type="Proteomes" id="UP000682733">
    <property type="component" value="Unassembled WGS sequence"/>
</dbReference>
<dbReference type="InterPro" id="IPR016064">
    <property type="entry name" value="NAD/diacylglycerol_kinase_sf"/>
</dbReference>
<protein>
    <recommendedName>
        <fullName evidence="2">DAGKc domain-containing protein</fullName>
    </recommendedName>
</protein>
<dbReference type="InterPro" id="IPR017438">
    <property type="entry name" value="ATP-NAD_kinase_N"/>
</dbReference>
<evidence type="ECO:0000259" key="2">
    <source>
        <dbReference type="PROSITE" id="PS50146"/>
    </source>
</evidence>
<name>A0A8S2QKB0_9BILA</name>
<reference evidence="4" key="1">
    <citation type="submission" date="2021-02" db="EMBL/GenBank/DDBJ databases">
        <authorList>
            <person name="Nowell W R."/>
        </authorList>
    </citation>
    <scope>NUCLEOTIDE SEQUENCE</scope>
</reference>
<feature type="region of interest" description="Disordered" evidence="1">
    <location>
        <begin position="119"/>
        <end position="139"/>
    </location>
</feature>
<dbReference type="SUPFAM" id="SSF111331">
    <property type="entry name" value="NAD kinase/diacylglycerol kinase-like"/>
    <property type="match status" value="1"/>
</dbReference>
<organism evidence="4 5">
    <name type="scientific">Didymodactylos carnosus</name>
    <dbReference type="NCBI Taxonomy" id="1234261"/>
    <lineage>
        <taxon>Eukaryota</taxon>
        <taxon>Metazoa</taxon>
        <taxon>Spiralia</taxon>
        <taxon>Gnathifera</taxon>
        <taxon>Rotifera</taxon>
        <taxon>Eurotatoria</taxon>
        <taxon>Bdelloidea</taxon>
        <taxon>Philodinida</taxon>
        <taxon>Philodinidae</taxon>
        <taxon>Didymodactylos</taxon>
    </lineage>
</organism>
<sequence length="680" mass="77856">MAYILHESICNYKNYQYNLQISIEQYDGGKDKQQRETSLNELVTNEASIDPVQIQIIALSTKILFIPINQRSNSSTSSDVPSIIPLRQLINIHQIEKREKNGNGFFSSLPRFFEKNQLNRTQIKPESTNSNSLNSSATNENEIPLNLSLSNVVNKDPEAFSHIYTRQTNELSESNEQSTTSLKRSILTTDEENVENNDEEQKLKTCVQLTYIDIKSPFQWLLKHLIIELQTETETKTFCICLTKCLSILKERPRHLLVFVNPLCGKGKGHSIYENRIMTLFDEAQVNVDTIYTERANHARDYILDQELTKYDGIIGVGGDRMFSELCHGLLLKTVQNSNLDINDPRVNLIRPETRIGIIPAGSTDAVVYGTTGMNDPVTSALQIITGESLLIDLTTIHSEQGFLRFMATMLAYGFFGDIINTSERWRCLGPFRYDLAGFRQFVRNKSYRSHLSITLSPNDSSLHHSVELDTSQPLQGATKRQQCFQKTETDDSLKEIVTPRAQFCNRNCDKCSIDDIETDGELRLPLQIEKQGQYTTINCLNMPCRCKKSKYGMSPFVHLGDGSFDLILVKRSWRTGFLRFLWQVANDSRYINQLPNVERYRVNEVLIKPELAHSEQADNWSCDGELISGNKIQVRVHRQILNLFARGIEFQQVENTKKLKKPFFSSFWNKNKKQTNANV</sequence>
<evidence type="ECO:0000313" key="3">
    <source>
        <dbReference type="EMBL" id="CAF1299219.1"/>
    </source>
</evidence>
<dbReference type="Pfam" id="PF19280">
    <property type="entry name" value="CERK_C"/>
    <property type="match status" value="1"/>
</dbReference>
<dbReference type="GO" id="GO:0016020">
    <property type="term" value="C:membrane"/>
    <property type="evidence" value="ECO:0007669"/>
    <property type="project" value="GOC"/>
</dbReference>
<gene>
    <name evidence="3" type="ORF">OVA965_LOCUS28451</name>
    <name evidence="4" type="ORF">TMI583_LOCUS29204</name>
</gene>
<dbReference type="PANTHER" id="PTHR12358:SF111">
    <property type="entry name" value="CERAMIDE KINASE, ISOFORM A"/>
    <property type="match status" value="1"/>
</dbReference>
<dbReference type="Pfam" id="PF00781">
    <property type="entry name" value="DAGK_cat"/>
    <property type="match status" value="1"/>
</dbReference>
<evidence type="ECO:0000313" key="4">
    <source>
        <dbReference type="EMBL" id="CAF4105122.1"/>
    </source>
</evidence>
<dbReference type="EMBL" id="CAJNOK010019426">
    <property type="protein sequence ID" value="CAF1299219.1"/>
    <property type="molecule type" value="Genomic_DNA"/>
</dbReference>
<evidence type="ECO:0000256" key="1">
    <source>
        <dbReference type="SAM" id="MobiDB-lite"/>
    </source>
</evidence>
<dbReference type="Gene3D" id="3.40.50.10330">
    <property type="entry name" value="Probable inorganic polyphosphate/atp-NAD kinase, domain 1"/>
    <property type="match status" value="1"/>
</dbReference>
<dbReference type="GO" id="GO:0006672">
    <property type="term" value="P:ceramide metabolic process"/>
    <property type="evidence" value="ECO:0007669"/>
    <property type="project" value="TreeGrafter"/>
</dbReference>
<dbReference type="InterPro" id="IPR050187">
    <property type="entry name" value="Lipid_Phosphate_FormReg"/>
</dbReference>
<dbReference type="PANTHER" id="PTHR12358">
    <property type="entry name" value="SPHINGOSINE KINASE"/>
    <property type="match status" value="1"/>
</dbReference>